<evidence type="ECO:0008006" key="4">
    <source>
        <dbReference type="Google" id="ProtNLM"/>
    </source>
</evidence>
<dbReference type="GO" id="GO:0005739">
    <property type="term" value="C:mitochondrion"/>
    <property type="evidence" value="ECO:0007669"/>
    <property type="project" value="TreeGrafter"/>
</dbReference>
<evidence type="ECO:0000256" key="2">
    <source>
        <dbReference type="ARBA" id="ARBA00023274"/>
    </source>
</evidence>
<dbReference type="GO" id="GO:0003735">
    <property type="term" value="F:structural constituent of ribosome"/>
    <property type="evidence" value="ECO:0007669"/>
    <property type="project" value="InterPro"/>
</dbReference>
<organism evidence="3">
    <name type="scientific">Opuntia streptacantha</name>
    <name type="common">Prickly pear cactus</name>
    <name type="synonym">Opuntia cardona</name>
    <dbReference type="NCBI Taxonomy" id="393608"/>
    <lineage>
        <taxon>Eukaryota</taxon>
        <taxon>Viridiplantae</taxon>
        <taxon>Streptophyta</taxon>
        <taxon>Embryophyta</taxon>
        <taxon>Tracheophyta</taxon>
        <taxon>Spermatophyta</taxon>
        <taxon>Magnoliopsida</taxon>
        <taxon>eudicotyledons</taxon>
        <taxon>Gunneridae</taxon>
        <taxon>Pentapetalae</taxon>
        <taxon>Caryophyllales</taxon>
        <taxon>Cactineae</taxon>
        <taxon>Cactaceae</taxon>
        <taxon>Opuntioideae</taxon>
        <taxon>Opuntia</taxon>
    </lineage>
</organism>
<keyword evidence="2" id="KW-0687">Ribonucleoprotein</keyword>
<dbReference type="AlphaFoldDB" id="A0A7C8YFY8"/>
<evidence type="ECO:0000313" key="3">
    <source>
        <dbReference type="EMBL" id="MBA4617539.1"/>
    </source>
</evidence>
<dbReference type="EMBL" id="GISG01016917">
    <property type="protein sequence ID" value="MBA4617539.1"/>
    <property type="molecule type" value="Transcribed_RNA"/>
</dbReference>
<dbReference type="InterPro" id="IPR000206">
    <property type="entry name" value="Ribosomal_bL12"/>
</dbReference>
<dbReference type="GO" id="GO:0005840">
    <property type="term" value="C:ribosome"/>
    <property type="evidence" value="ECO:0007669"/>
    <property type="project" value="UniProtKB-KW"/>
</dbReference>
<evidence type="ECO:0000256" key="1">
    <source>
        <dbReference type="ARBA" id="ARBA00022980"/>
    </source>
</evidence>
<dbReference type="SUPFAM" id="SSF48300">
    <property type="entry name" value="Ribosomal protein L7/12, oligomerisation (N-terminal) domain"/>
    <property type="match status" value="1"/>
</dbReference>
<accession>A0A7C8YFY8</accession>
<protein>
    <recommendedName>
        <fullName evidence="4">Ribosomal protein L7/L12 C-terminal domain-containing protein</fullName>
    </recommendedName>
</protein>
<dbReference type="GO" id="GO:0003729">
    <property type="term" value="F:mRNA binding"/>
    <property type="evidence" value="ECO:0007669"/>
    <property type="project" value="TreeGrafter"/>
</dbReference>
<sequence>MSLILTLMRHFPTGFLPKPYISSIIGLEPWNPIWVCRNYAQAAKREEEEEVGDVEVGPRKLPADYDPATFDPTAHRSPSSECVFRLVDKVSSLTLLEATELGSILIKKMGMTESPAMGVLKRGAAAACLRWLRKDPALLPQRRRSWRRLCLN</sequence>
<reference evidence="3" key="2">
    <citation type="submission" date="2020-07" db="EMBL/GenBank/DDBJ databases">
        <authorList>
            <person name="Vera ALvarez R."/>
            <person name="Arias-Moreno D.M."/>
            <person name="Jimenez-Jacinto V."/>
            <person name="Jimenez-Bremont J.F."/>
            <person name="Swaminathan K."/>
            <person name="Moose S.P."/>
            <person name="Guerrero-Gonzalez M.L."/>
            <person name="Marino-Ramirez L."/>
            <person name="Landsman D."/>
            <person name="Rodriguez-Kessler M."/>
            <person name="Delgado-Sanchez P."/>
        </authorList>
    </citation>
    <scope>NUCLEOTIDE SEQUENCE</scope>
    <source>
        <tissue evidence="3">Cladode</tissue>
    </source>
</reference>
<reference evidence="3" key="1">
    <citation type="journal article" date="2013" name="J. Plant Res.">
        <title>Effect of fungi and light on seed germination of three Opuntia species from semiarid lands of central Mexico.</title>
        <authorList>
            <person name="Delgado-Sanchez P."/>
            <person name="Jimenez-Bremont J.F."/>
            <person name="Guerrero-Gonzalez Mde L."/>
            <person name="Flores J."/>
        </authorList>
    </citation>
    <scope>NUCLEOTIDE SEQUENCE</scope>
    <source>
        <tissue evidence="3">Cladode</tissue>
    </source>
</reference>
<dbReference type="GO" id="GO:0006412">
    <property type="term" value="P:translation"/>
    <property type="evidence" value="ECO:0007669"/>
    <property type="project" value="InterPro"/>
</dbReference>
<proteinExistence type="predicted"/>
<dbReference type="GO" id="GO:1990904">
    <property type="term" value="C:ribonucleoprotein complex"/>
    <property type="evidence" value="ECO:0007669"/>
    <property type="project" value="UniProtKB-KW"/>
</dbReference>
<dbReference type="InterPro" id="IPR036235">
    <property type="entry name" value="Ribosomal_bL12_oligo_N_sf"/>
</dbReference>
<dbReference type="PANTHER" id="PTHR45987:SF1">
    <property type="entry name" value="50S RIBOSOMAL PROTEIN L7_L12-RELATED"/>
    <property type="match status" value="1"/>
</dbReference>
<name>A0A7C8YFY8_OPUST</name>
<keyword evidence="1" id="KW-0689">Ribosomal protein</keyword>
<dbReference type="PANTHER" id="PTHR45987">
    <property type="entry name" value="39S RIBOSOMAL PROTEIN L12"/>
    <property type="match status" value="1"/>
</dbReference>